<evidence type="ECO:0000313" key="1">
    <source>
        <dbReference type="EMBL" id="AMK15977.1"/>
    </source>
</evidence>
<dbReference type="AlphaFoldDB" id="A0A126R1M7"/>
<dbReference type="STRING" id="294671.YLM1_1420"/>
<proteinExistence type="predicted"/>
<dbReference type="GeneID" id="28489730"/>
<reference evidence="1 2" key="1">
    <citation type="journal article" date="2016" name="Genome Announc.">
        <title>Draft Genome Sequence of the Rumen Methanogen Methanobrevibacter olleyae YLM1.</title>
        <authorList>
            <person name="Kelly W.J."/>
            <person name="Li D."/>
            <person name="Lambie S.C."/>
            <person name="Cox F."/>
            <person name="Attwood G.T."/>
            <person name="Altermann E."/>
            <person name="Leahy S.C."/>
        </authorList>
    </citation>
    <scope>NUCLEOTIDE SEQUENCE [LARGE SCALE GENOMIC DNA]</scope>
    <source>
        <strain evidence="1 2">YLM1</strain>
    </source>
</reference>
<evidence type="ECO:0000313" key="2">
    <source>
        <dbReference type="Proteomes" id="UP000066376"/>
    </source>
</evidence>
<reference evidence="2" key="2">
    <citation type="submission" date="2016-02" db="EMBL/GenBank/DDBJ databases">
        <title>The draft genome sequence of the rumen methanogen Methanobrevibacter olleyae YLM1.</title>
        <authorList>
            <consortium name="New Zealand Agricultural Greenhouse Gas Research Centre/Pastoral Greenhouse Gas Research Consortium"/>
            <person name="Kelly W.J."/>
            <person name="Li D."/>
            <person name="Lambie S.C."/>
            <person name="Attwood G.T."/>
            <person name="Altermann E."/>
            <person name="Leahy S.C."/>
        </authorList>
    </citation>
    <scope>NUCLEOTIDE SEQUENCE [LARGE SCALE GENOMIC DNA]</scope>
    <source>
        <strain evidence="2">YLM1</strain>
    </source>
</reference>
<keyword evidence="2" id="KW-1185">Reference proteome</keyword>
<gene>
    <name evidence="1" type="ORF">YLM1_1420</name>
</gene>
<name>A0A126R1M7_METOL</name>
<dbReference type="Proteomes" id="UP000066376">
    <property type="component" value="Chromosome"/>
</dbReference>
<dbReference type="PATRIC" id="fig|294671.3.peg.1481"/>
<sequence length="130" mass="14609">MIKPDKIHDKGLWDKFVKESEHYFAVLNPDTKIAFFVGETDKNFLLIERKEGVIDSKFNVNSSINMMETDLFFTVAEDDALELLDDASKLSSLIEEGKLGIFCLVDDVVMAEKGLDTLLNNLGFKPSCAI</sequence>
<accession>A0A126R1M7</accession>
<dbReference type="RefSeq" id="WP_067147813.1">
    <property type="nucleotide sequence ID" value="NZ_CP014265.1"/>
</dbReference>
<organism evidence="1 2">
    <name type="scientific">Methanobrevibacter olleyae</name>
    <dbReference type="NCBI Taxonomy" id="294671"/>
    <lineage>
        <taxon>Archaea</taxon>
        <taxon>Methanobacteriati</taxon>
        <taxon>Methanobacteriota</taxon>
        <taxon>Methanomada group</taxon>
        <taxon>Methanobacteria</taxon>
        <taxon>Methanobacteriales</taxon>
        <taxon>Methanobacteriaceae</taxon>
        <taxon>Methanobrevibacter</taxon>
    </lineage>
</organism>
<dbReference type="EMBL" id="CP014265">
    <property type="protein sequence ID" value="AMK15977.1"/>
    <property type="molecule type" value="Genomic_DNA"/>
</dbReference>
<dbReference type="KEGG" id="mol:YLM1_1420"/>
<protein>
    <submittedName>
        <fullName evidence="1">Uncharacterized protein</fullName>
    </submittedName>
</protein>